<evidence type="ECO:0000256" key="1">
    <source>
        <dbReference type="ARBA" id="ARBA00022723"/>
    </source>
</evidence>
<proteinExistence type="predicted"/>
<protein>
    <submittedName>
        <fullName evidence="4">HIRAN domain-containing protein</fullName>
    </submittedName>
</protein>
<dbReference type="InterPro" id="IPR014905">
    <property type="entry name" value="HIRAN"/>
</dbReference>
<evidence type="ECO:0000259" key="3">
    <source>
        <dbReference type="Pfam" id="PF08797"/>
    </source>
</evidence>
<dbReference type="Pfam" id="PF08797">
    <property type="entry name" value="HIRAN"/>
    <property type="match status" value="1"/>
</dbReference>
<keyword evidence="5" id="KW-1185">Reference proteome</keyword>
<dbReference type="GO" id="GO:0008270">
    <property type="term" value="F:zinc ion binding"/>
    <property type="evidence" value="ECO:0007669"/>
    <property type="project" value="InterPro"/>
</dbReference>
<dbReference type="EMBL" id="JALIRP010000009">
    <property type="protein sequence ID" value="MCJ8014168.1"/>
    <property type="molecule type" value="Genomic_DNA"/>
</dbReference>
<dbReference type="GO" id="GO:0003676">
    <property type="term" value="F:nucleic acid binding"/>
    <property type="evidence" value="ECO:0007669"/>
    <property type="project" value="InterPro"/>
</dbReference>
<comment type="caution">
    <text evidence="4">The sequence shown here is derived from an EMBL/GenBank/DDBJ whole genome shotgun (WGS) entry which is preliminary data.</text>
</comment>
<evidence type="ECO:0000313" key="5">
    <source>
        <dbReference type="Proteomes" id="UP001139347"/>
    </source>
</evidence>
<dbReference type="GO" id="GO:0016818">
    <property type="term" value="F:hydrolase activity, acting on acid anhydrides, in phosphorus-containing anhydrides"/>
    <property type="evidence" value="ECO:0007669"/>
    <property type="project" value="InterPro"/>
</dbReference>
<reference evidence="4" key="1">
    <citation type="submission" date="2022-04" db="EMBL/GenBank/DDBJ databases">
        <title>Paenibacillus mangrovi sp. nov., a novel endophytic bacterium isolated from bark of Kandelia candel.</title>
        <authorList>
            <person name="Tuo L."/>
        </authorList>
    </citation>
    <scope>NUCLEOTIDE SEQUENCE</scope>
    <source>
        <strain evidence="4">KQZ6P-2</strain>
    </source>
</reference>
<dbReference type="Gene3D" id="3.30.70.2330">
    <property type="match status" value="1"/>
</dbReference>
<dbReference type="Proteomes" id="UP001139347">
    <property type="component" value="Unassembled WGS sequence"/>
</dbReference>
<evidence type="ECO:0000313" key="4">
    <source>
        <dbReference type="EMBL" id="MCJ8014168.1"/>
    </source>
</evidence>
<evidence type="ECO:0000256" key="2">
    <source>
        <dbReference type="ARBA" id="ARBA00022801"/>
    </source>
</evidence>
<dbReference type="AlphaFoldDB" id="A0A9X1WSF7"/>
<keyword evidence="1" id="KW-0479">Metal-binding</keyword>
<keyword evidence="2" id="KW-0378">Hydrolase</keyword>
<accession>A0A9X1WSF7</accession>
<feature type="domain" description="HIRAN" evidence="3">
    <location>
        <begin position="7"/>
        <end position="59"/>
    </location>
</feature>
<organism evidence="4 5">
    <name type="scientific">Paenibacillus mangrovi</name>
    <dbReference type="NCBI Taxonomy" id="2931978"/>
    <lineage>
        <taxon>Bacteria</taxon>
        <taxon>Bacillati</taxon>
        <taxon>Bacillota</taxon>
        <taxon>Bacilli</taxon>
        <taxon>Bacillales</taxon>
        <taxon>Paenibacillaceae</taxon>
        <taxon>Paenibacillus</taxon>
    </lineage>
</organism>
<gene>
    <name evidence="4" type="ORF">MUG84_20870</name>
</gene>
<name>A0A9X1WSF7_9BACL</name>
<dbReference type="RefSeq" id="WP_244728497.1">
    <property type="nucleotide sequence ID" value="NZ_JALIRP010000009.1"/>
</dbReference>
<sequence length="117" mass="13114">MEHQIHIAITGTTHYFGTSFLKPGQVVHLVKDPENPYDQEAIKAVIPPIGKIGYIANSMHTVPKGCRSAGRIYDSFDQQICGVIRFIVKDLAIVELVENIEGFYMIHLSESDSFPLR</sequence>